<dbReference type="InterPro" id="IPR015847">
    <property type="entry name" value="ExoRNase_PH_dom2"/>
</dbReference>
<dbReference type="PANTHER" id="PTHR11097">
    <property type="entry name" value="EXOSOME COMPLEX EXONUCLEASE RIBOSOMAL RNA PROCESSING PROTEIN"/>
    <property type="match status" value="1"/>
</dbReference>
<evidence type="ECO:0000256" key="2">
    <source>
        <dbReference type="ARBA" id="ARBA00004604"/>
    </source>
</evidence>
<dbReference type="InterPro" id="IPR001247">
    <property type="entry name" value="ExoRNase_PH_dom1"/>
</dbReference>
<feature type="domain" description="Exoribonuclease phosphorolytic" evidence="10">
    <location>
        <begin position="113"/>
        <end position="240"/>
    </location>
</feature>
<dbReference type="InterPro" id="IPR036345">
    <property type="entry name" value="ExoRNase_PH_dom2_sf"/>
</dbReference>
<dbReference type="Proteomes" id="UP000593564">
    <property type="component" value="Unassembled WGS sequence"/>
</dbReference>
<evidence type="ECO:0000313" key="12">
    <source>
        <dbReference type="EMBL" id="KAF5942564.1"/>
    </source>
</evidence>
<dbReference type="InterPro" id="IPR050590">
    <property type="entry name" value="Exosome_comp_Rrp42_subfam"/>
</dbReference>
<evidence type="ECO:0000256" key="1">
    <source>
        <dbReference type="ARBA" id="ARBA00004496"/>
    </source>
</evidence>
<dbReference type="GO" id="GO:0000177">
    <property type="term" value="C:cytoplasmic exosome (RNase complex)"/>
    <property type="evidence" value="ECO:0007669"/>
    <property type="project" value="TreeGrafter"/>
</dbReference>
<dbReference type="GO" id="GO:0016075">
    <property type="term" value="P:rRNA catabolic process"/>
    <property type="evidence" value="ECO:0007669"/>
    <property type="project" value="TreeGrafter"/>
</dbReference>
<dbReference type="InterPro" id="IPR027408">
    <property type="entry name" value="PNPase/RNase_PH_dom_sf"/>
</dbReference>
<reference evidence="13" key="1">
    <citation type="journal article" date="2020" name="Nat. Commun.">
        <title>Genome assembly of wild tea tree DASZ reveals pedigree and selection history of tea varieties.</title>
        <authorList>
            <person name="Zhang W."/>
            <person name="Zhang Y."/>
            <person name="Qiu H."/>
            <person name="Guo Y."/>
            <person name="Wan H."/>
            <person name="Zhang X."/>
            <person name="Scossa F."/>
            <person name="Alseekh S."/>
            <person name="Zhang Q."/>
            <person name="Wang P."/>
            <person name="Xu L."/>
            <person name="Schmidt M.H."/>
            <person name="Jia X."/>
            <person name="Li D."/>
            <person name="Zhu A."/>
            <person name="Guo F."/>
            <person name="Chen W."/>
            <person name="Ni D."/>
            <person name="Usadel B."/>
            <person name="Fernie A.R."/>
            <person name="Wen W."/>
        </authorList>
    </citation>
    <scope>NUCLEOTIDE SEQUENCE [LARGE SCALE GENOMIC DNA]</scope>
    <source>
        <strain evidence="13">cv. G240</strain>
    </source>
</reference>
<dbReference type="EMBL" id="JACBKZ010000009">
    <property type="protein sequence ID" value="KAF5942564.1"/>
    <property type="molecule type" value="Genomic_DNA"/>
</dbReference>
<evidence type="ECO:0000256" key="5">
    <source>
        <dbReference type="ARBA" id="ARBA00022552"/>
    </source>
</evidence>
<evidence type="ECO:0000259" key="10">
    <source>
        <dbReference type="Pfam" id="PF01138"/>
    </source>
</evidence>
<dbReference type="GO" id="GO:0005730">
    <property type="term" value="C:nucleolus"/>
    <property type="evidence" value="ECO:0007669"/>
    <property type="project" value="UniProtKB-SubCell"/>
</dbReference>
<dbReference type="InterPro" id="IPR033196">
    <property type="entry name" value="Rrp43"/>
</dbReference>
<keyword evidence="5" id="KW-0698">rRNA processing</keyword>
<keyword evidence="6" id="KW-0271">Exosome</keyword>
<dbReference type="InterPro" id="IPR020568">
    <property type="entry name" value="Ribosomal_Su5_D2-typ_SF"/>
</dbReference>
<dbReference type="GO" id="GO:0034473">
    <property type="term" value="P:U1 snRNA 3'-end processing"/>
    <property type="evidence" value="ECO:0007669"/>
    <property type="project" value="TreeGrafter"/>
</dbReference>
<dbReference type="GO" id="GO:0071035">
    <property type="term" value="P:nuclear polyadenylation-dependent rRNA catabolic process"/>
    <property type="evidence" value="ECO:0007669"/>
    <property type="project" value="TreeGrafter"/>
</dbReference>
<dbReference type="SUPFAM" id="SSF54211">
    <property type="entry name" value="Ribosomal protein S5 domain 2-like"/>
    <property type="match status" value="1"/>
</dbReference>
<feature type="domain" description="Exoribonuclease phosphorolytic" evidence="11">
    <location>
        <begin position="274"/>
        <end position="322"/>
    </location>
</feature>
<gene>
    <name evidence="12" type="ORF">HYC85_020206</name>
</gene>
<dbReference type="Pfam" id="PF01138">
    <property type="entry name" value="RNase_PH"/>
    <property type="match status" value="1"/>
</dbReference>
<dbReference type="PANTHER" id="PTHR11097:SF9">
    <property type="entry name" value="EXOSOME COMPLEX COMPONENT RRP43"/>
    <property type="match status" value="1"/>
</dbReference>
<evidence type="ECO:0000256" key="8">
    <source>
        <dbReference type="ARBA" id="ARBA00023242"/>
    </source>
</evidence>
<comment type="similarity">
    <text evidence="3">Belongs to the RNase PH family.</text>
</comment>
<keyword evidence="4" id="KW-0963">Cytoplasm</keyword>
<dbReference type="GO" id="GO:0071038">
    <property type="term" value="P:TRAMP-dependent tRNA surveillance pathway"/>
    <property type="evidence" value="ECO:0007669"/>
    <property type="project" value="TreeGrafter"/>
</dbReference>
<dbReference type="CDD" id="cd11369">
    <property type="entry name" value="RNase_PH_RRP43"/>
    <property type="match status" value="1"/>
</dbReference>
<keyword evidence="13" id="KW-1185">Reference proteome</keyword>
<dbReference type="GO" id="GO:0034475">
    <property type="term" value="P:U4 snRNA 3'-end processing"/>
    <property type="evidence" value="ECO:0007669"/>
    <property type="project" value="TreeGrafter"/>
</dbReference>
<evidence type="ECO:0000256" key="7">
    <source>
        <dbReference type="ARBA" id="ARBA00022884"/>
    </source>
</evidence>
<organism evidence="12 13">
    <name type="scientific">Camellia sinensis</name>
    <name type="common">Tea plant</name>
    <name type="synonym">Thea sinensis</name>
    <dbReference type="NCBI Taxonomy" id="4442"/>
    <lineage>
        <taxon>Eukaryota</taxon>
        <taxon>Viridiplantae</taxon>
        <taxon>Streptophyta</taxon>
        <taxon>Embryophyta</taxon>
        <taxon>Tracheophyta</taxon>
        <taxon>Spermatophyta</taxon>
        <taxon>Magnoliopsida</taxon>
        <taxon>eudicotyledons</taxon>
        <taxon>Gunneridae</taxon>
        <taxon>Pentapetalae</taxon>
        <taxon>asterids</taxon>
        <taxon>Ericales</taxon>
        <taxon>Theaceae</taxon>
        <taxon>Camellia</taxon>
    </lineage>
</organism>
<reference evidence="12 13" key="2">
    <citation type="submission" date="2020-07" db="EMBL/GenBank/DDBJ databases">
        <title>Genome assembly of wild tea tree DASZ reveals pedigree and selection history of tea varieties.</title>
        <authorList>
            <person name="Zhang W."/>
        </authorList>
    </citation>
    <scope>NUCLEOTIDE SEQUENCE [LARGE SCALE GENOMIC DNA]</scope>
    <source>
        <strain evidence="13">cv. G240</strain>
        <tissue evidence="12">Leaf</tissue>
    </source>
</reference>
<keyword evidence="7" id="KW-0694">RNA-binding</keyword>
<dbReference type="SUPFAM" id="SSF55666">
    <property type="entry name" value="Ribonuclease PH domain 2-like"/>
    <property type="match status" value="1"/>
</dbReference>
<proteinExistence type="inferred from homology"/>
<keyword evidence="8" id="KW-0539">Nucleus</keyword>
<sequence length="368" mass="40373">MLGTPFGGHPLTPLCHVAGGDWRSRKKKKKKKKRFSYKNVTAPPVGEHLQKLSFIRAEALLTDKRMKMGSANASSDLSSEVEVDAFRRLFPLRFHERHLLESIRPDARPLGKARDTTLALGAVASADGSALAKIGCTTMLAAIKMEIMTPTTESPDEGCIAIDFHMPPICSPIVRPGRPAEAAPVVSKHSGMINLKELSLVYGKAAWMAYLDIYCLDADGALFDAALLSAVAAFSHLQIPVVSLNDDGRIVENGGKLEKEPVNKEKRKLKLSRIPFSLTCILHKNYILADPTAEEESIMETLVTVVLDSSFQLVSLYKPGGPVLAYTSAVQVSLHLLSSYFDLASSSQTLCCMRPHQMYQIWFCISQM</sequence>
<dbReference type="GO" id="GO:0034476">
    <property type="term" value="P:U5 snRNA 3'-end processing"/>
    <property type="evidence" value="ECO:0007669"/>
    <property type="project" value="TreeGrafter"/>
</dbReference>
<dbReference type="GO" id="GO:0000467">
    <property type="term" value="P:exonucleolytic trimming to generate mature 3'-end of 5.8S rRNA from tricistronic rRNA transcript (SSU-rRNA, 5.8S rRNA, LSU-rRNA)"/>
    <property type="evidence" value="ECO:0007669"/>
    <property type="project" value="TreeGrafter"/>
</dbReference>
<evidence type="ECO:0000256" key="9">
    <source>
        <dbReference type="ARBA" id="ARBA00030617"/>
    </source>
</evidence>
<evidence type="ECO:0000313" key="13">
    <source>
        <dbReference type="Proteomes" id="UP000593564"/>
    </source>
</evidence>
<evidence type="ECO:0000256" key="3">
    <source>
        <dbReference type="ARBA" id="ARBA00006678"/>
    </source>
</evidence>
<evidence type="ECO:0000256" key="6">
    <source>
        <dbReference type="ARBA" id="ARBA00022835"/>
    </source>
</evidence>
<dbReference type="GO" id="GO:0035925">
    <property type="term" value="F:mRNA 3'-UTR AU-rich region binding"/>
    <property type="evidence" value="ECO:0007669"/>
    <property type="project" value="TreeGrafter"/>
</dbReference>
<evidence type="ECO:0000259" key="11">
    <source>
        <dbReference type="Pfam" id="PF03725"/>
    </source>
</evidence>
<comment type="subcellular location">
    <subcellularLocation>
        <location evidence="1">Cytoplasm</location>
    </subcellularLocation>
    <subcellularLocation>
        <location evidence="2">Nucleus</location>
        <location evidence="2">Nucleolus</location>
    </subcellularLocation>
</comment>
<dbReference type="GO" id="GO:0000176">
    <property type="term" value="C:nuclear exosome (RNase complex)"/>
    <property type="evidence" value="ECO:0007669"/>
    <property type="project" value="TreeGrafter"/>
</dbReference>
<accession>A0A7J7GSY7</accession>
<dbReference type="GO" id="GO:0071028">
    <property type="term" value="P:nuclear mRNA surveillance"/>
    <property type="evidence" value="ECO:0007669"/>
    <property type="project" value="TreeGrafter"/>
</dbReference>
<protein>
    <recommendedName>
        <fullName evidence="9">Ribosomal RNA-processing protein 43</fullName>
    </recommendedName>
</protein>
<evidence type="ECO:0000256" key="4">
    <source>
        <dbReference type="ARBA" id="ARBA00022490"/>
    </source>
</evidence>
<dbReference type="Pfam" id="PF03725">
    <property type="entry name" value="RNase_PH_C"/>
    <property type="match status" value="1"/>
</dbReference>
<dbReference type="AlphaFoldDB" id="A0A7J7GSY7"/>
<dbReference type="Gene3D" id="3.30.230.70">
    <property type="entry name" value="GHMP Kinase, N-terminal domain"/>
    <property type="match status" value="1"/>
</dbReference>
<name>A0A7J7GSY7_CAMSI</name>
<comment type="caution">
    <text evidence="12">The sequence shown here is derived from an EMBL/GenBank/DDBJ whole genome shotgun (WGS) entry which is preliminary data.</text>
</comment>